<name>A0A923M5J8_9BURK</name>
<protein>
    <submittedName>
        <fullName evidence="1">Uncharacterized protein</fullName>
    </submittedName>
</protein>
<dbReference type="EMBL" id="JACORU010000001">
    <property type="protein sequence ID" value="MBC5763079.1"/>
    <property type="molecule type" value="Genomic_DNA"/>
</dbReference>
<gene>
    <name evidence="1" type="ORF">H8R02_01340</name>
</gene>
<proteinExistence type="predicted"/>
<organism evidence="1 2">
    <name type="scientific">Ramlibacter albus</name>
    <dbReference type="NCBI Taxonomy" id="2079448"/>
    <lineage>
        <taxon>Bacteria</taxon>
        <taxon>Pseudomonadati</taxon>
        <taxon>Pseudomonadota</taxon>
        <taxon>Betaproteobacteria</taxon>
        <taxon>Burkholderiales</taxon>
        <taxon>Comamonadaceae</taxon>
        <taxon>Ramlibacter</taxon>
    </lineage>
</organism>
<dbReference type="RefSeq" id="WP_187079543.1">
    <property type="nucleotide sequence ID" value="NZ_JACORU010000001.1"/>
</dbReference>
<dbReference type="Proteomes" id="UP000596827">
    <property type="component" value="Unassembled WGS sequence"/>
</dbReference>
<evidence type="ECO:0000313" key="2">
    <source>
        <dbReference type="Proteomes" id="UP000596827"/>
    </source>
</evidence>
<reference evidence="1" key="1">
    <citation type="submission" date="2020-08" db="EMBL/GenBank/DDBJ databases">
        <title>Ramlibacter sp. GTP1 16S ribosomal RNA gene genome sequencing and assembly.</title>
        <authorList>
            <person name="Kang M."/>
        </authorList>
    </citation>
    <scope>NUCLEOTIDE SEQUENCE</scope>
    <source>
        <strain evidence="1">GTP1</strain>
    </source>
</reference>
<dbReference type="AlphaFoldDB" id="A0A923M5J8"/>
<evidence type="ECO:0000313" key="1">
    <source>
        <dbReference type="EMBL" id="MBC5763079.1"/>
    </source>
</evidence>
<keyword evidence="2" id="KW-1185">Reference proteome</keyword>
<comment type="caution">
    <text evidence="1">The sequence shown here is derived from an EMBL/GenBank/DDBJ whole genome shotgun (WGS) entry which is preliminary data.</text>
</comment>
<sequence>MERRQHLIDDYRDAMANEQRLYALVKGKGPGTADFDLGAWQTWLAAVERTTAASKALREGFSDVLSLEEKKD</sequence>
<accession>A0A923M5J8</accession>